<organism evidence="10 11">
    <name type="scientific">Pseudomonas asiatica</name>
    <dbReference type="NCBI Taxonomy" id="2219225"/>
    <lineage>
        <taxon>Bacteria</taxon>
        <taxon>Pseudomonadati</taxon>
        <taxon>Pseudomonadota</taxon>
        <taxon>Gammaproteobacteria</taxon>
        <taxon>Pseudomonadales</taxon>
        <taxon>Pseudomonadaceae</taxon>
        <taxon>Pseudomonas</taxon>
    </lineage>
</organism>
<evidence type="ECO:0000256" key="3">
    <source>
        <dbReference type="ARBA" id="ARBA00022729"/>
    </source>
</evidence>
<dbReference type="InterPro" id="IPR013783">
    <property type="entry name" value="Ig-like_fold"/>
</dbReference>
<dbReference type="Pfam" id="PF02753">
    <property type="entry name" value="PapD_C"/>
    <property type="match status" value="1"/>
</dbReference>
<evidence type="ECO:0000256" key="2">
    <source>
        <dbReference type="ARBA" id="ARBA00007399"/>
    </source>
</evidence>
<feature type="chain" id="PRO_5040659060" evidence="6">
    <location>
        <begin position="26"/>
        <end position="244"/>
    </location>
</feature>
<dbReference type="PRINTS" id="PR00969">
    <property type="entry name" value="CHAPERONPILI"/>
</dbReference>
<sequence>MSMTLLRKYVFSFACLATLSSTTEAALTISATRVVHPSDKHSSSVVVANPSQAPYAVQAWVNTAADDTSTVVPFAVSPTLFRLDPKREQLVKINALPNNLPTDRESLFYFNVQEIPQVDSAQQNVLKIAMRTRIKLFYRPSQVQGVPEQHLDSLQWSLASENGKTFLQVHNPTPYHFTFGRLEVGKAGTTEKIDTALMALPMQNQAFELKTTRPAEGLQVRFSTINDYGGSTRLVEKPLPGSSI</sequence>
<dbReference type="SUPFAM" id="SSF49584">
    <property type="entry name" value="Periplasmic chaperone C-domain"/>
    <property type="match status" value="1"/>
</dbReference>
<keyword evidence="4" id="KW-0574">Periplasm</keyword>
<dbReference type="Proteomes" id="UP001150678">
    <property type="component" value="Unassembled WGS sequence"/>
</dbReference>
<feature type="domain" description="Pili assembly chaperone C-terminal" evidence="8">
    <location>
        <begin position="169"/>
        <end position="232"/>
    </location>
</feature>
<evidence type="ECO:0000256" key="5">
    <source>
        <dbReference type="ARBA" id="ARBA00023186"/>
    </source>
</evidence>
<evidence type="ECO:0000313" key="11">
    <source>
        <dbReference type="Proteomes" id="UP001150728"/>
    </source>
</evidence>
<dbReference type="PANTHER" id="PTHR30251:SF6">
    <property type="entry name" value="FIMBRIAL CHAPERONE YFCS-RELATED"/>
    <property type="match status" value="1"/>
</dbReference>
<comment type="subcellular location">
    <subcellularLocation>
        <location evidence="1">Periplasm</location>
    </subcellularLocation>
</comment>
<dbReference type="AlphaFoldDB" id="A0A9X4HZI3"/>
<evidence type="ECO:0000259" key="7">
    <source>
        <dbReference type="Pfam" id="PF00345"/>
    </source>
</evidence>
<dbReference type="GO" id="GO:0071555">
    <property type="term" value="P:cell wall organization"/>
    <property type="evidence" value="ECO:0007669"/>
    <property type="project" value="InterPro"/>
</dbReference>
<protein>
    <submittedName>
        <fullName evidence="10">Molecular chaperone</fullName>
    </submittedName>
</protein>
<evidence type="ECO:0000256" key="4">
    <source>
        <dbReference type="ARBA" id="ARBA00022764"/>
    </source>
</evidence>
<comment type="similarity">
    <text evidence="2">Belongs to the periplasmic pilus chaperone family.</text>
</comment>
<accession>A0A9X4HZI3</accession>
<comment type="caution">
    <text evidence="10">The sequence shown here is derived from an EMBL/GenBank/DDBJ whole genome shotgun (WGS) entry which is preliminary data.</text>
</comment>
<dbReference type="Proteomes" id="UP001150728">
    <property type="component" value="Unassembled WGS sequence"/>
</dbReference>
<evidence type="ECO:0000313" key="9">
    <source>
        <dbReference type="EMBL" id="MDD2108474.1"/>
    </source>
</evidence>
<dbReference type="InterPro" id="IPR001829">
    <property type="entry name" value="Pili_assmbl_chaperone_bac"/>
</dbReference>
<dbReference type="PANTHER" id="PTHR30251">
    <property type="entry name" value="PILUS ASSEMBLY CHAPERONE"/>
    <property type="match status" value="1"/>
</dbReference>
<gene>
    <name evidence="9" type="ORF">NP533_20005</name>
    <name evidence="10" type="ORF">NP554_09835</name>
</gene>
<evidence type="ECO:0000256" key="6">
    <source>
        <dbReference type="SAM" id="SignalP"/>
    </source>
</evidence>
<proteinExistence type="inferred from homology"/>
<evidence type="ECO:0000256" key="1">
    <source>
        <dbReference type="ARBA" id="ARBA00004418"/>
    </source>
</evidence>
<dbReference type="InterPro" id="IPR016148">
    <property type="entry name" value="Pili_assmbl_chaperone_C"/>
</dbReference>
<dbReference type="Pfam" id="PF00345">
    <property type="entry name" value="PapD_N"/>
    <property type="match status" value="1"/>
</dbReference>
<dbReference type="InterPro" id="IPR036316">
    <property type="entry name" value="Pili_assmbl_chap_C_dom_sf"/>
</dbReference>
<name>A0A9X4HZI3_9PSED</name>
<feature type="signal peptide" evidence="6">
    <location>
        <begin position="1"/>
        <end position="25"/>
    </location>
</feature>
<dbReference type="RefSeq" id="WP_274079390.1">
    <property type="nucleotide sequence ID" value="NZ_CP128558.1"/>
</dbReference>
<dbReference type="GO" id="GO:0030288">
    <property type="term" value="C:outer membrane-bounded periplasmic space"/>
    <property type="evidence" value="ECO:0007669"/>
    <property type="project" value="InterPro"/>
</dbReference>
<dbReference type="EMBL" id="JANIAN010000030">
    <property type="protein sequence ID" value="MDD2108474.1"/>
    <property type="molecule type" value="Genomic_DNA"/>
</dbReference>
<feature type="domain" description="Pili assembly chaperone N-terminal" evidence="7">
    <location>
        <begin position="27"/>
        <end position="143"/>
    </location>
</feature>
<keyword evidence="5" id="KW-0143">Chaperone</keyword>
<evidence type="ECO:0000313" key="10">
    <source>
        <dbReference type="EMBL" id="MDD2112087.1"/>
    </source>
</evidence>
<dbReference type="SUPFAM" id="SSF49354">
    <property type="entry name" value="PapD-like"/>
    <property type="match status" value="1"/>
</dbReference>
<reference evidence="10" key="1">
    <citation type="submission" date="2022-07" db="EMBL/GenBank/DDBJ databases">
        <title>Multi-strain Analysis of Pseudomonas putida Reveals Metabolic and Genetic Diversity.</title>
        <authorList>
            <person name="Monk J.M."/>
        </authorList>
    </citation>
    <scope>NUCLEOTIDE SEQUENCE</scope>
    <source>
        <strain evidence="9">17514</strain>
        <strain evidence="10">17633</strain>
    </source>
</reference>
<dbReference type="InterPro" id="IPR016147">
    <property type="entry name" value="Pili_assmbl_chaperone_N"/>
</dbReference>
<dbReference type="InterPro" id="IPR050643">
    <property type="entry name" value="Periplasmic_pilus_chap"/>
</dbReference>
<dbReference type="Gene3D" id="2.60.40.10">
    <property type="entry name" value="Immunoglobulins"/>
    <property type="match status" value="2"/>
</dbReference>
<keyword evidence="3 6" id="KW-0732">Signal</keyword>
<evidence type="ECO:0000259" key="8">
    <source>
        <dbReference type="Pfam" id="PF02753"/>
    </source>
</evidence>
<dbReference type="EMBL" id="JANIAM010000006">
    <property type="protein sequence ID" value="MDD2112087.1"/>
    <property type="molecule type" value="Genomic_DNA"/>
</dbReference>
<dbReference type="InterPro" id="IPR008962">
    <property type="entry name" value="PapD-like_sf"/>
</dbReference>